<dbReference type="Proteomes" id="UP000006852">
    <property type="component" value="Chromosome"/>
</dbReference>
<feature type="region of interest" description="Disordered" evidence="1">
    <location>
        <begin position="216"/>
        <end position="364"/>
    </location>
</feature>
<dbReference type="OrthoDB" id="350069at2"/>
<gene>
    <name evidence="3" type="ordered locus">Tresu_1222</name>
</gene>
<accession>F2NYA9</accession>
<feature type="compositionally biased region" description="Basic and acidic residues" evidence="1">
    <location>
        <begin position="280"/>
        <end position="297"/>
    </location>
</feature>
<dbReference type="STRING" id="869209.Tresu_1222"/>
<keyword evidence="2" id="KW-0732">Signal</keyword>
<organism evidence="3 4">
    <name type="scientific">Treponema succinifaciens (strain ATCC 33096 / DSM 2489 / 6091)</name>
    <dbReference type="NCBI Taxonomy" id="869209"/>
    <lineage>
        <taxon>Bacteria</taxon>
        <taxon>Pseudomonadati</taxon>
        <taxon>Spirochaetota</taxon>
        <taxon>Spirochaetia</taxon>
        <taxon>Spirochaetales</taxon>
        <taxon>Treponemataceae</taxon>
        <taxon>Treponema</taxon>
    </lineage>
</organism>
<evidence type="ECO:0000313" key="3">
    <source>
        <dbReference type="EMBL" id="AEB14130.1"/>
    </source>
</evidence>
<feature type="compositionally biased region" description="Low complexity" evidence="1">
    <location>
        <begin position="331"/>
        <end position="341"/>
    </location>
</feature>
<name>F2NYA9_TRES6</name>
<reference evidence="4" key="2">
    <citation type="submission" date="2011-04" db="EMBL/GenBank/DDBJ databases">
        <title>The complete genome of chromosome of Treponema succinifaciens DSM 2489.</title>
        <authorList>
            <person name="Lucas S."/>
            <person name="Copeland A."/>
            <person name="Lapidus A."/>
            <person name="Bruce D."/>
            <person name="Goodwin L."/>
            <person name="Pitluck S."/>
            <person name="Peters L."/>
            <person name="Kyrpides N."/>
            <person name="Mavromatis K."/>
            <person name="Ivanova N."/>
            <person name="Ovchinnikova G."/>
            <person name="Teshima H."/>
            <person name="Detter J.C."/>
            <person name="Tapia R."/>
            <person name="Han C."/>
            <person name="Land M."/>
            <person name="Hauser L."/>
            <person name="Markowitz V."/>
            <person name="Cheng J.-F."/>
            <person name="Hugenholtz P."/>
            <person name="Woyke T."/>
            <person name="Wu D."/>
            <person name="Gronow S."/>
            <person name="Wellnitz S."/>
            <person name="Brambilla E."/>
            <person name="Klenk H.-P."/>
            <person name="Eisen J.A."/>
        </authorList>
    </citation>
    <scope>NUCLEOTIDE SEQUENCE [LARGE SCALE GENOMIC DNA]</scope>
    <source>
        <strain evidence="4">ATCC 33096 / DSM 2489 / 6091</strain>
    </source>
</reference>
<dbReference type="HOGENOM" id="CLU_483897_0_0_12"/>
<sequence>MNRKFLASLIFAAGSVFFVSAQNVNERELRSAGDASTIVFENYEGPHSVIETAAAINSIGAGLGNQLKNAGTQSSGTFGANGKYTVIHAVDSSEQGKLDADIIIINPNATVDHIRNLRRIIASYLSAAYGYSQQDASTVATFVTVYNAVYRNQLNTFKSKYKNIVISNLTEKKCGLSIKWSDWAGNSQIVIPLGEYVEGGLSSVDTSVISDKKVVESMKEDDDKGVDERKNMVDIKEREAENAETKAQEAAKEAAQDKQALDEQKKNQAQAEKTAQAKQNEADKAKKTAENAQKEAAADPQNKAKQADAKQAEQKAENAQKEADQAKSNAEQEQQKTQQQKQKADESAKKAEEQQQKADKKLDEAQNERMEIAKDQQEILEAELKQLEDGTVIGLKVVKEANYLSTLVKVNSKTGKVVKESPVKVIRGRTIIAVQDAVVGVATGASFPKTSGDSTFYMAICGENSGKGAIKLCLIDAFKMEIQKESEENVSEHSVLVNNGSNFYCVIQDKSGWVLGRYDKSINLIQKSTVNISESTPITITGKGIVVTNSNNTPVLLSISDLSVIEQ</sequence>
<dbReference type="EMBL" id="CP002631">
    <property type="protein sequence ID" value="AEB14130.1"/>
    <property type="molecule type" value="Genomic_DNA"/>
</dbReference>
<feature type="compositionally biased region" description="Basic and acidic residues" evidence="1">
    <location>
        <begin position="342"/>
        <end position="364"/>
    </location>
</feature>
<feature type="chain" id="PRO_5003282970" evidence="2">
    <location>
        <begin position="22"/>
        <end position="567"/>
    </location>
</feature>
<protein>
    <submittedName>
        <fullName evidence="3">P83100 family protein</fullName>
    </submittedName>
</protein>
<dbReference type="InterPro" id="IPR007926">
    <property type="entry name" value="Borrelia_P83"/>
</dbReference>
<dbReference type="Pfam" id="PF05262">
    <property type="entry name" value="Borrelia_P83"/>
    <property type="match status" value="1"/>
</dbReference>
<proteinExistence type="predicted"/>
<feature type="signal peptide" evidence="2">
    <location>
        <begin position="1"/>
        <end position="21"/>
    </location>
</feature>
<evidence type="ECO:0000313" key="4">
    <source>
        <dbReference type="Proteomes" id="UP000006852"/>
    </source>
</evidence>
<dbReference type="KEGG" id="tsu:Tresu_1222"/>
<feature type="compositionally biased region" description="Basic and acidic residues" evidence="1">
    <location>
        <begin position="305"/>
        <end position="325"/>
    </location>
</feature>
<keyword evidence="4" id="KW-1185">Reference proteome</keyword>
<dbReference type="GeneID" id="302998381"/>
<dbReference type="RefSeq" id="WP_013701417.1">
    <property type="nucleotide sequence ID" value="NC_015385.1"/>
</dbReference>
<reference evidence="3 4" key="1">
    <citation type="journal article" date="2011" name="Stand. Genomic Sci.">
        <title>Complete genome sequence of Treponema succinifaciens type strain (6091).</title>
        <authorList>
            <person name="Han C."/>
            <person name="Gronow S."/>
            <person name="Teshima H."/>
            <person name="Lapidus A."/>
            <person name="Nolan M."/>
            <person name="Lucas S."/>
            <person name="Hammon N."/>
            <person name="Deshpande S."/>
            <person name="Cheng J.F."/>
            <person name="Zeytun A."/>
            <person name="Tapia R."/>
            <person name="Goodwin L."/>
            <person name="Pitluck S."/>
            <person name="Liolios K."/>
            <person name="Pagani I."/>
            <person name="Ivanova N."/>
            <person name="Mavromatis K."/>
            <person name="Mikhailova N."/>
            <person name="Huntemann M."/>
            <person name="Pati A."/>
            <person name="Chen A."/>
            <person name="Palaniappan K."/>
            <person name="Land M."/>
            <person name="Hauser L."/>
            <person name="Brambilla E.M."/>
            <person name="Rohde M."/>
            <person name="Goker M."/>
            <person name="Woyke T."/>
            <person name="Bristow J."/>
            <person name="Eisen J.A."/>
            <person name="Markowitz V."/>
            <person name="Hugenholtz P."/>
            <person name="Kyrpides N.C."/>
            <person name="Klenk H.P."/>
            <person name="Detter J.C."/>
        </authorList>
    </citation>
    <scope>NUCLEOTIDE SEQUENCE [LARGE SCALE GENOMIC DNA]</scope>
    <source>
        <strain evidence="4">ATCC 33096 / DSM 2489 / 6091</strain>
    </source>
</reference>
<dbReference type="eggNOG" id="COG4372">
    <property type="taxonomic scope" value="Bacteria"/>
</dbReference>
<feature type="compositionally biased region" description="Basic and acidic residues" evidence="1">
    <location>
        <begin position="216"/>
        <end position="266"/>
    </location>
</feature>
<dbReference type="AlphaFoldDB" id="F2NYA9"/>
<evidence type="ECO:0000256" key="2">
    <source>
        <dbReference type="SAM" id="SignalP"/>
    </source>
</evidence>
<feature type="compositionally biased region" description="Low complexity" evidence="1">
    <location>
        <begin position="267"/>
        <end position="279"/>
    </location>
</feature>
<evidence type="ECO:0000256" key="1">
    <source>
        <dbReference type="SAM" id="MobiDB-lite"/>
    </source>
</evidence>